<keyword evidence="1" id="KW-0812">Transmembrane</keyword>
<proteinExistence type="predicted"/>
<name>A0A6L2MLV2_TANCI</name>
<evidence type="ECO:0000256" key="1">
    <source>
        <dbReference type="SAM" id="Phobius"/>
    </source>
</evidence>
<comment type="caution">
    <text evidence="2">The sequence shown here is derived from an EMBL/GenBank/DDBJ whole genome shotgun (WGS) entry which is preliminary data.</text>
</comment>
<organism evidence="2">
    <name type="scientific">Tanacetum cinerariifolium</name>
    <name type="common">Dalmatian daisy</name>
    <name type="synonym">Chrysanthemum cinerariifolium</name>
    <dbReference type="NCBI Taxonomy" id="118510"/>
    <lineage>
        <taxon>Eukaryota</taxon>
        <taxon>Viridiplantae</taxon>
        <taxon>Streptophyta</taxon>
        <taxon>Embryophyta</taxon>
        <taxon>Tracheophyta</taxon>
        <taxon>Spermatophyta</taxon>
        <taxon>Magnoliopsida</taxon>
        <taxon>eudicotyledons</taxon>
        <taxon>Gunneridae</taxon>
        <taxon>Pentapetalae</taxon>
        <taxon>asterids</taxon>
        <taxon>campanulids</taxon>
        <taxon>Asterales</taxon>
        <taxon>Asteraceae</taxon>
        <taxon>Asteroideae</taxon>
        <taxon>Anthemideae</taxon>
        <taxon>Anthemidinae</taxon>
        <taxon>Tanacetum</taxon>
    </lineage>
</organism>
<keyword evidence="1" id="KW-1133">Transmembrane helix</keyword>
<feature type="transmembrane region" description="Helical" evidence="1">
    <location>
        <begin position="45"/>
        <end position="78"/>
    </location>
</feature>
<dbReference type="AlphaFoldDB" id="A0A6L2MLV2"/>
<keyword evidence="1" id="KW-0472">Membrane</keyword>
<protein>
    <submittedName>
        <fullName evidence="2">Uncharacterized protein</fullName>
    </submittedName>
</protein>
<dbReference type="EMBL" id="BKCJ010006937">
    <property type="protein sequence ID" value="GEU74700.1"/>
    <property type="molecule type" value="Genomic_DNA"/>
</dbReference>
<sequence length="143" mass="14895">MIVGVVMWSWVRTSNKEGDAANLEAKECKRGACKLLGAKVGYLDIFVVAVVGVVIVVTIIGVVIVVTIIEVVVVVVVGGRDMIHNELSNSVKIDSSKGKSGGGVVDLTGDADPIDKDGDTKVGDLKFLVSLGEISSGGRKSQE</sequence>
<evidence type="ECO:0000313" key="2">
    <source>
        <dbReference type="EMBL" id="GEU74700.1"/>
    </source>
</evidence>
<accession>A0A6L2MLV2</accession>
<gene>
    <name evidence="2" type="ORF">Tci_046678</name>
</gene>
<reference evidence="2" key="1">
    <citation type="journal article" date="2019" name="Sci. Rep.">
        <title>Draft genome of Tanacetum cinerariifolium, the natural source of mosquito coil.</title>
        <authorList>
            <person name="Yamashiro T."/>
            <person name="Shiraishi A."/>
            <person name="Satake H."/>
            <person name="Nakayama K."/>
        </authorList>
    </citation>
    <scope>NUCLEOTIDE SEQUENCE</scope>
</reference>